<keyword evidence="2" id="KW-0808">Transferase</keyword>
<keyword evidence="3" id="KW-1185">Reference proteome</keyword>
<feature type="compositionally biased region" description="Low complexity" evidence="1">
    <location>
        <begin position="90"/>
        <end position="117"/>
    </location>
</feature>
<dbReference type="OrthoDB" id="5800476at2759"/>
<evidence type="ECO:0000313" key="2">
    <source>
        <dbReference type="EMBL" id="KAA0189352.1"/>
    </source>
</evidence>
<accession>A0A8E0RU65</accession>
<dbReference type="PANTHER" id="PTHR11909">
    <property type="entry name" value="CASEIN KINASE-RELATED"/>
    <property type="match status" value="1"/>
</dbReference>
<evidence type="ECO:0000313" key="3">
    <source>
        <dbReference type="Proteomes" id="UP000728185"/>
    </source>
</evidence>
<dbReference type="EMBL" id="LUCM01007790">
    <property type="protein sequence ID" value="KAA0189352.1"/>
    <property type="molecule type" value="Genomic_DNA"/>
</dbReference>
<name>A0A8E0RU65_9TREM</name>
<feature type="region of interest" description="Disordered" evidence="1">
    <location>
        <begin position="87"/>
        <end position="131"/>
    </location>
</feature>
<organism evidence="2 3">
    <name type="scientific">Fasciolopsis buskii</name>
    <dbReference type="NCBI Taxonomy" id="27845"/>
    <lineage>
        <taxon>Eukaryota</taxon>
        <taxon>Metazoa</taxon>
        <taxon>Spiralia</taxon>
        <taxon>Lophotrochozoa</taxon>
        <taxon>Platyhelminthes</taxon>
        <taxon>Trematoda</taxon>
        <taxon>Digenea</taxon>
        <taxon>Plagiorchiida</taxon>
        <taxon>Echinostomata</taxon>
        <taxon>Echinostomatoidea</taxon>
        <taxon>Fasciolidae</taxon>
        <taxon>Fasciolopsis</taxon>
    </lineage>
</organism>
<protein>
    <submittedName>
        <fullName evidence="2">Casein kinase I alpha</fullName>
    </submittedName>
</protein>
<comment type="caution">
    <text evidence="2">The sequence shown here is derived from an EMBL/GenBank/DDBJ whole genome shotgun (WGS) entry which is preliminary data.</text>
</comment>
<dbReference type="Gene3D" id="1.10.510.10">
    <property type="entry name" value="Transferase(Phosphotransferase) domain 1"/>
    <property type="match status" value="1"/>
</dbReference>
<keyword evidence="2" id="KW-0418">Kinase</keyword>
<reference evidence="2" key="1">
    <citation type="submission" date="2019-05" db="EMBL/GenBank/DDBJ databases">
        <title>Annotation for the trematode Fasciolopsis buski.</title>
        <authorList>
            <person name="Choi Y.-J."/>
        </authorList>
    </citation>
    <scope>NUCLEOTIDE SEQUENCE</scope>
    <source>
        <strain evidence="2">HT</strain>
        <tissue evidence="2">Whole worm</tissue>
    </source>
</reference>
<dbReference type="GO" id="GO:0016301">
    <property type="term" value="F:kinase activity"/>
    <property type="evidence" value="ECO:0007669"/>
    <property type="project" value="UniProtKB-KW"/>
</dbReference>
<feature type="non-terminal residue" evidence="2">
    <location>
        <position position="1"/>
    </location>
</feature>
<dbReference type="AlphaFoldDB" id="A0A8E0RU65"/>
<dbReference type="Proteomes" id="UP000728185">
    <property type="component" value="Unassembled WGS sequence"/>
</dbReference>
<proteinExistence type="predicted"/>
<feature type="region of interest" description="Disordered" evidence="1">
    <location>
        <begin position="147"/>
        <end position="189"/>
    </location>
</feature>
<feature type="compositionally biased region" description="Low complexity" evidence="1">
    <location>
        <begin position="152"/>
        <end position="170"/>
    </location>
</feature>
<evidence type="ECO:0000256" key="1">
    <source>
        <dbReference type="SAM" id="MobiDB-lite"/>
    </source>
</evidence>
<dbReference type="SUPFAM" id="SSF56112">
    <property type="entry name" value="Protein kinase-like (PK-like)"/>
    <property type="match status" value="1"/>
</dbReference>
<gene>
    <name evidence="2" type="ORF">FBUS_01926</name>
</gene>
<sequence length="218" mass="24270">ANTKKQKYERIYERKVATSPEQLCKGYAFEFEKYLHYARALAFECAPDYQHLRGMFRRLFQSLDYSLDYLFDWTILRTNTLNCEAPAVRNQNDGNNANNTSNNNSNVNQSGNAARNHGGNGNTEPQPDQTNDVDAQTRMLLHNLVGRGHHTSNQPQSQQQLLQQQLSNSNTGAVQSSAMHSQFVNPSGSGVPHSGAYNAAAGTSGAYGIRCVMPDLRR</sequence>
<dbReference type="InterPro" id="IPR011009">
    <property type="entry name" value="Kinase-like_dom_sf"/>
</dbReference>
<feature type="compositionally biased region" description="Polar residues" evidence="1">
    <location>
        <begin position="171"/>
        <end position="188"/>
    </location>
</feature>
<dbReference type="InterPro" id="IPR050235">
    <property type="entry name" value="CK1_Ser-Thr_kinase"/>
</dbReference>